<sequence>MIKVACHTNLDVYGEIWPNQLPFRPMVGDRIVSQTKRTLTQLVLEIVNITIRCIDPLERNAQTNNYYLDIELHLPKNRWQNINEFQKWYSKLR</sequence>
<comment type="caution">
    <text evidence="1">The sequence shown here is derived from an EMBL/GenBank/DDBJ whole genome shotgun (WGS) entry which is preliminary data.</text>
</comment>
<proteinExistence type="predicted"/>
<name>A0A0F9CKK4_9ZZZZ</name>
<accession>A0A0F9CKK4</accession>
<protein>
    <submittedName>
        <fullName evidence="1">Uncharacterized protein</fullName>
    </submittedName>
</protein>
<gene>
    <name evidence="1" type="ORF">LCGC14_2389690</name>
</gene>
<reference evidence="1" key="1">
    <citation type="journal article" date="2015" name="Nature">
        <title>Complex archaea that bridge the gap between prokaryotes and eukaryotes.</title>
        <authorList>
            <person name="Spang A."/>
            <person name="Saw J.H."/>
            <person name="Jorgensen S.L."/>
            <person name="Zaremba-Niedzwiedzka K."/>
            <person name="Martijn J."/>
            <person name="Lind A.E."/>
            <person name="van Eijk R."/>
            <person name="Schleper C."/>
            <person name="Guy L."/>
            <person name="Ettema T.J."/>
        </authorList>
    </citation>
    <scope>NUCLEOTIDE SEQUENCE</scope>
</reference>
<evidence type="ECO:0000313" key="1">
    <source>
        <dbReference type="EMBL" id="KKL26992.1"/>
    </source>
</evidence>
<organism evidence="1">
    <name type="scientific">marine sediment metagenome</name>
    <dbReference type="NCBI Taxonomy" id="412755"/>
    <lineage>
        <taxon>unclassified sequences</taxon>
        <taxon>metagenomes</taxon>
        <taxon>ecological metagenomes</taxon>
    </lineage>
</organism>
<dbReference type="EMBL" id="LAZR01035634">
    <property type="protein sequence ID" value="KKL26992.1"/>
    <property type="molecule type" value="Genomic_DNA"/>
</dbReference>
<dbReference type="AlphaFoldDB" id="A0A0F9CKK4"/>